<proteinExistence type="predicted"/>
<keyword evidence="1" id="KW-0732">Signal</keyword>
<organism evidence="2 3">
    <name type="scientific">Zobellia amurskyensis</name>
    <dbReference type="NCBI Taxonomy" id="248905"/>
    <lineage>
        <taxon>Bacteria</taxon>
        <taxon>Pseudomonadati</taxon>
        <taxon>Bacteroidota</taxon>
        <taxon>Flavobacteriia</taxon>
        <taxon>Flavobacteriales</taxon>
        <taxon>Flavobacteriaceae</taxon>
        <taxon>Zobellia</taxon>
    </lineage>
</organism>
<dbReference type="Proteomes" id="UP000540519">
    <property type="component" value="Unassembled WGS sequence"/>
</dbReference>
<accession>A0A7X3D3B2</accession>
<name>A0A7X3D3B2_9FLAO</name>
<dbReference type="InterPro" id="IPR046715">
    <property type="entry name" value="DUF6607"/>
</dbReference>
<sequence length="305" mass="36028">MKKLLFLSLVCLSMSYQSNAQKDKKNQDLEAIKKMCGCYEVTFNFAETFNYSSDSLYKPSKTKVDKGLEWAQLVTDKPNKISIQHILQVGNPAEPMIIKHWRQDWLFENTDFYLYNADNNWKYDSKTNEGVKGQWTQKVYQVDDSPRYEGSSTWVHVDGKSYWENTTPAPLPRREYTTRGDYNLTMRGNRHEITSYGWVHDQDNDKILRKKGAEDVLIAKEKGYNTYVKVDDSRCSAAAQWWKDNDKKWDIVRNKWDDVFNRNTDLHLAEKVDNKVLYKYLFDDDITKKKEIERIIESFVQNEAN</sequence>
<evidence type="ECO:0000256" key="1">
    <source>
        <dbReference type="SAM" id="SignalP"/>
    </source>
</evidence>
<gene>
    <name evidence="2" type="ORF">D9O36_16530</name>
</gene>
<protein>
    <recommendedName>
        <fullName evidence="4">DKNYY family protein</fullName>
    </recommendedName>
</protein>
<dbReference type="OrthoDB" id="8564954at2"/>
<evidence type="ECO:0000313" key="3">
    <source>
        <dbReference type="Proteomes" id="UP000540519"/>
    </source>
</evidence>
<dbReference type="Pfam" id="PF20311">
    <property type="entry name" value="DUF6607"/>
    <property type="match status" value="1"/>
</dbReference>
<feature type="signal peptide" evidence="1">
    <location>
        <begin position="1"/>
        <end position="20"/>
    </location>
</feature>
<dbReference type="AlphaFoldDB" id="A0A7X3D3B2"/>
<keyword evidence="3" id="KW-1185">Reference proteome</keyword>
<evidence type="ECO:0008006" key="4">
    <source>
        <dbReference type="Google" id="ProtNLM"/>
    </source>
</evidence>
<dbReference type="EMBL" id="RCNR01000041">
    <property type="protein sequence ID" value="MUH37458.1"/>
    <property type="molecule type" value="Genomic_DNA"/>
</dbReference>
<feature type="chain" id="PRO_5031016496" description="DKNYY family protein" evidence="1">
    <location>
        <begin position="21"/>
        <end position="305"/>
    </location>
</feature>
<evidence type="ECO:0000313" key="2">
    <source>
        <dbReference type="EMBL" id="MUH37458.1"/>
    </source>
</evidence>
<dbReference type="RefSeq" id="WP_155600741.1">
    <property type="nucleotide sequence ID" value="NZ_RCNR01000041.1"/>
</dbReference>
<reference evidence="2 3" key="1">
    <citation type="journal article" date="2019" name="Mar. Drugs">
        <title>Comparative Genomics and CAZyme Genome Repertoires of Marine Zobellia amurskyensis KMM 3526(T) and Zobellia laminariae KMM 3676(T).</title>
        <authorList>
            <person name="Chernysheva N."/>
            <person name="Bystritskaya E."/>
            <person name="Stenkova A."/>
            <person name="Golovkin I."/>
            <person name="Nedashkovskaya O."/>
            <person name="Isaeva M."/>
        </authorList>
    </citation>
    <scope>NUCLEOTIDE SEQUENCE [LARGE SCALE GENOMIC DNA]</scope>
    <source>
        <strain evidence="2 3">KMM 3526</strain>
    </source>
</reference>
<comment type="caution">
    <text evidence="2">The sequence shown here is derived from an EMBL/GenBank/DDBJ whole genome shotgun (WGS) entry which is preliminary data.</text>
</comment>